<name>F2S3P9_TRIT1</name>
<dbReference type="InterPro" id="IPR037370">
    <property type="entry name" value="Pleckstrin"/>
</dbReference>
<dbReference type="FunFam" id="1.10.150.50:FF:000082">
    <property type="entry name" value="Polarized growth protein boi2"/>
    <property type="match status" value="1"/>
</dbReference>
<feature type="domain" description="SAM" evidence="5">
    <location>
        <begin position="256"/>
        <end position="322"/>
    </location>
</feature>
<dbReference type="Gene3D" id="1.10.150.50">
    <property type="entry name" value="Transcription Factor, Ets-1"/>
    <property type="match status" value="1"/>
</dbReference>
<evidence type="ECO:0000256" key="1">
    <source>
        <dbReference type="ARBA" id="ARBA00022443"/>
    </source>
</evidence>
<feature type="region of interest" description="Disordered" evidence="3">
    <location>
        <begin position="95"/>
        <end position="166"/>
    </location>
</feature>
<dbReference type="SUPFAM" id="SSF47769">
    <property type="entry name" value="SAM/Pointed domain"/>
    <property type="match status" value="1"/>
</dbReference>
<dbReference type="OrthoDB" id="73680at2759"/>
<dbReference type="EMBL" id="GG698508">
    <property type="protein sequence ID" value="EGD98198.1"/>
    <property type="molecule type" value="Genomic_DNA"/>
</dbReference>
<feature type="compositionally biased region" description="Polar residues" evidence="3">
    <location>
        <begin position="658"/>
        <end position="668"/>
    </location>
</feature>
<dbReference type="Pfam" id="PF07647">
    <property type="entry name" value="SAM_2"/>
    <property type="match status" value="1"/>
</dbReference>
<feature type="region of interest" description="Disordered" evidence="3">
    <location>
        <begin position="324"/>
        <end position="422"/>
    </location>
</feature>
<keyword evidence="7" id="KW-1185">Reference proteome</keyword>
<feature type="compositionally biased region" description="Polar residues" evidence="3">
    <location>
        <begin position="464"/>
        <end position="486"/>
    </location>
</feature>
<protein>
    <recommendedName>
        <fullName evidence="8">Polarized growth protein</fullName>
    </recommendedName>
</protein>
<feature type="region of interest" description="Disordered" evidence="3">
    <location>
        <begin position="590"/>
        <end position="638"/>
    </location>
</feature>
<feature type="domain" description="SH3" evidence="4">
    <location>
        <begin position="12"/>
        <end position="76"/>
    </location>
</feature>
<proteinExistence type="predicted"/>
<dbReference type="CDD" id="cd09535">
    <property type="entry name" value="SAM_BOI-like_fungal"/>
    <property type="match status" value="1"/>
</dbReference>
<sequence length="927" mass="102122">MPQRPTSARDAHPGDVLLVNHDFDARGADELTLRRGDKVELLELDEGFGDGWYLGRHVTENRTGLFPGVYTVIAPKIGVRKTKDATLSAEPLWDSATPEVGSLGSSCDPVSPVSNDETTPQPSRHVSAIDMKPLSDTEVESGSGIATGHLSQQRPASAGSAQPSPTIQRTISETLGNMSISGEESPVLNETLSVIDEHITNFSTPRHSIATQENHSVHDSSSEYSSYPDHRMSYIRGEETDEEEEQIPSEAQVRKWDHRQMARHLREIGVDPKHCDIFETQEISGDVLLDMDQEFIYMREFDFGVMGRRLKTWHKIRAFQEEIQGPRHLRKASSHGPEDYDRSQTKSVMSGSYLPRIPSLSERHHHNPRSSRDRSTVKYRDTSYGTQASAPPLSQPHDADATTRPSADSIRRSNHHRYSSIENTSVFPLADSSAFSASRKAPAPPHEKKPSFDRGWTMNAPLTAHSSSNGQRPSSSLAATKQFYKTESNKTDDSSNGFGDSPDIDRGYFSGGDVEGQKQRRVLRKRNSSKRSYSHSRHSSLAAVADDKKKRHTRFGSTGSMRDLTSLKPLYPKTHSQDITNSALELLEDESHSPTVTNLETTPESPTGFLSSIVGYGKSHEASGRSSPLPSTSSLKAITPKVRRTIGLRAISDAVTGSAKTRISSPIPSSGRDLPQSPTRTDSSTPSGTGTSRSLEMDSMESSRLEGLAVMKNGNGSQRSKSKKDTSAYRRGLEKKTPKEQMKDADYYGWMKKKSSNLMTTWKPQAEPDEKTGSSRRNSSAESPFIFKLVPPKAGISRAVQFTKPAIHFFQVDNIQQGRLWMAAIMKATIERDLNLPVKTTNKQKTITLKQARLIAQSSPTPPLDSTSRPPKPEEESSRNTSTSNSATLATTAETSTTDFQKIDIDTGSTSLFPDSVSVDQTQPSVK</sequence>
<feature type="compositionally biased region" description="Polar residues" evidence="3">
    <location>
        <begin position="593"/>
        <end position="610"/>
    </location>
</feature>
<feature type="compositionally biased region" description="Basic and acidic residues" evidence="3">
    <location>
        <begin position="723"/>
        <end position="741"/>
    </location>
</feature>
<dbReference type="InterPro" id="IPR001452">
    <property type="entry name" value="SH3_domain"/>
</dbReference>
<dbReference type="InterPro" id="IPR035551">
    <property type="entry name" value="Boi1/2_SH3"/>
</dbReference>
<dbReference type="InterPro" id="IPR001660">
    <property type="entry name" value="SAM"/>
</dbReference>
<dbReference type="PROSITE" id="PS50002">
    <property type="entry name" value="SH3"/>
    <property type="match status" value="1"/>
</dbReference>
<dbReference type="PANTHER" id="PTHR12092">
    <property type="entry name" value="PLECKSTRIN"/>
    <property type="match status" value="1"/>
</dbReference>
<organism evidence="6 7">
    <name type="scientific">Trichophyton tonsurans (strain CBS 112818)</name>
    <name type="common">Scalp ringworm fungus</name>
    <dbReference type="NCBI Taxonomy" id="647933"/>
    <lineage>
        <taxon>Eukaryota</taxon>
        <taxon>Fungi</taxon>
        <taxon>Dikarya</taxon>
        <taxon>Ascomycota</taxon>
        <taxon>Pezizomycotina</taxon>
        <taxon>Eurotiomycetes</taxon>
        <taxon>Eurotiomycetidae</taxon>
        <taxon>Onygenales</taxon>
        <taxon>Arthrodermataceae</taxon>
        <taxon>Trichophyton</taxon>
    </lineage>
</organism>
<feature type="region of interest" description="Disordered" evidence="3">
    <location>
        <begin position="208"/>
        <end position="229"/>
    </location>
</feature>
<feature type="compositionally biased region" description="Polar residues" evidence="3">
    <location>
        <begin position="907"/>
        <end position="927"/>
    </location>
</feature>
<dbReference type="SUPFAM" id="SSF50044">
    <property type="entry name" value="SH3-domain"/>
    <property type="match status" value="1"/>
</dbReference>
<dbReference type="PROSITE" id="PS50105">
    <property type="entry name" value="SAM_DOMAIN"/>
    <property type="match status" value="1"/>
</dbReference>
<dbReference type="InterPro" id="IPR013761">
    <property type="entry name" value="SAM/pointed_sf"/>
</dbReference>
<feature type="region of interest" description="Disordered" evidence="3">
    <location>
        <begin position="656"/>
        <end position="741"/>
    </location>
</feature>
<evidence type="ECO:0000313" key="7">
    <source>
        <dbReference type="Proteomes" id="UP000009172"/>
    </source>
</evidence>
<feature type="region of interest" description="Disordered" evidence="3">
    <location>
        <begin position="435"/>
        <end position="574"/>
    </location>
</feature>
<feature type="region of interest" description="Disordered" evidence="3">
    <location>
        <begin position="761"/>
        <end position="781"/>
    </location>
</feature>
<dbReference type="SMART" id="SM00326">
    <property type="entry name" value="SH3"/>
    <property type="match status" value="1"/>
</dbReference>
<reference evidence="7" key="1">
    <citation type="journal article" date="2012" name="MBio">
        <title>Comparative genome analysis of Trichophyton rubrum and related dermatophytes reveals candidate genes involved in infection.</title>
        <authorList>
            <person name="Martinez D.A."/>
            <person name="Oliver B.G."/>
            <person name="Graeser Y."/>
            <person name="Goldberg J.M."/>
            <person name="Li W."/>
            <person name="Martinez-Rossi N.M."/>
            <person name="Monod M."/>
            <person name="Shelest E."/>
            <person name="Barton R.C."/>
            <person name="Birch E."/>
            <person name="Brakhage A.A."/>
            <person name="Chen Z."/>
            <person name="Gurr S.J."/>
            <person name="Heiman D."/>
            <person name="Heitman J."/>
            <person name="Kosti I."/>
            <person name="Rossi A."/>
            <person name="Saif S."/>
            <person name="Samalova M."/>
            <person name="Saunders C.W."/>
            <person name="Shea T."/>
            <person name="Summerbell R.C."/>
            <person name="Xu J."/>
            <person name="Young S."/>
            <person name="Zeng Q."/>
            <person name="Birren B.W."/>
            <person name="Cuomo C.A."/>
            <person name="White T.C."/>
        </authorList>
    </citation>
    <scope>NUCLEOTIDE SEQUENCE [LARGE SCALE GENOMIC DNA]</scope>
    <source>
        <strain evidence="7">CBS 112818</strain>
    </source>
</reference>
<keyword evidence="1 2" id="KW-0728">SH3 domain</keyword>
<accession>F2S3P9</accession>
<dbReference type="Pfam" id="PF00018">
    <property type="entry name" value="SH3_1"/>
    <property type="match status" value="1"/>
</dbReference>
<evidence type="ECO:0000256" key="2">
    <source>
        <dbReference type="PROSITE-ProRule" id="PRU00192"/>
    </source>
</evidence>
<dbReference type="GO" id="GO:0030036">
    <property type="term" value="P:actin cytoskeleton organization"/>
    <property type="evidence" value="ECO:0007669"/>
    <property type="project" value="TreeGrafter"/>
</dbReference>
<feature type="compositionally biased region" description="Polar residues" evidence="3">
    <location>
        <begin position="856"/>
        <end position="869"/>
    </location>
</feature>
<evidence type="ECO:0000259" key="5">
    <source>
        <dbReference type="PROSITE" id="PS50105"/>
    </source>
</evidence>
<dbReference type="PANTHER" id="PTHR12092:SF16">
    <property type="entry name" value="PH DOMAIN-CONTAINING PROTEIN"/>
    <property type="match status" value="1"/>
</dbReference>
<feature type="compositionally biased region" description="Low complexity" evidence="3">
    <location>
        <begin position="626"/>
        <end position="635"/>
    </location>
</feature>
<evidence type="ECO:0000313" key="6">
    <source>
        <dbReference type="EMBL" id="EGD98198.1"/>
    </source>
</evidence>
<feature type="compositionally biased region" description="Polar residues" evidence="3">
    <location>
        <begin position="149"/>
        <end position="166"/>
    </location>
</feature>
<dbReference type="GO" id="GO:0005886">
    <property type="term" value="C:plasma membrane"/>
    <property type="evidence" value="ECO:0007669"/>
    <property type="project" value="TreeGrafter"/>
</dbReference>
<dbReference type="InterPro" id="IPR036028">
    <property type="entry name" value="SH3-like_dom_sf"/>
</dbReference>
<evidence type="ECO:0000259" key="4">
    <source>
        <dbReference type="PROSITE" id="PS50002"/>
    </source>
</evidence>
<dbReference type="Proteomes" id="UP000009172">
    <property type="component" value="Unassembled WGS sequence"/>
</dbReference>
<dbReference type="CDD" id="cd11886">
    <property type="entry name" value="SH3_BOI"/>
    <property type="match status" value="1"/>
</dbReference>
<feature type="compositionally biased region" description="Low complexity" evidence="3">
    <location>
        <begin position="879"/>
        <end position="898"/>
    </location>
</feature>
<dbReference type="AlphaFoldDB" id="F2S3P9"/>
<feature type="compositionally biased region" description="Basic and acidic residues" evidence="3">
    <location>
        <begin position="370"/>
        <end position="381"/>
    </location>
</feature>
<evidence type="ECO:0000256" key="3">
    <source>
        <dbReference type="SAM" id="MobiDB-lite"/>
    </source>
</evidence>
<feature type="region of interest" description="Disordered" evidence="3">
    <location>
        <begin position="853"/>
        <end position="927"/>
    </location>
</feature>
<dbReference type="Gene3D" id="2.30.30.40">
    <property type="entry name" value="SH3 Domains"/>
    <property type="match status" value="1"/>
</dbReference>
<dbReference type="HOGENOM" id="CLU_011433_0_0_1"/>
<feature type="compositionally biased region" description="Polar residues" evidence="3">
    <location>
        <begin position="112"/>
        <end position="124"/>
    </location>
</feature>
<evidence type="ECO:0008006" key="8">
    <source>
        <dbReference type="Google" id="ProtNLM"/>
    </source>
</evidence>
<gene>
    <name evidence="6" type="ORF">TESG_05582</name>
</gene>
<feature type="compositionally biased region" description="Basic residues" evidence="3">
    <location>
        <begin position="519"/>
        <end position="538"/>
    </location>
</feature>
<feature type="compositionally biased region" description="Low complexity" evidence="3">
    <location>
        <begin position="677"/>
        <end position="694"/>
    </location>
</feature>